<sequence>MKNNKNSGFTLIELVVVIVILALLAVVALPRFTSFTREAHEARADGAFSSFASAVQLFHSKWLTQGEPEPTETVDYGNNDIHPSITGYPISVGDNQPPTDSDYPVNGEDCVDLWHALTNNDLTIRSLSGTGVILPSDTDIVSWYRGKHECTYYYTSGFAEDEHMPSMFYSPITGDITFGRTRNNTPTAP</sequence>
<dbReference type="RefSeq" id="WP_075648767.1">
    <property type="nucleotide sequence ID" value="NZ_AP019657.1"/>
</dbReference>
<dbReference type="InterPro" id="IPR045584">
    <property type="entry name" value="Pilin-like"/>
</dbReference>
<feature type="transmembrane region" description="Helical" evidence="1">
    <location>
        <begin position="6"/>
        <end position="29"/>
    </location>
</feature>
<dbReference type="PANTHER" id="PTHR30093">
    <property type="entry name" value="GENERAL SECRETION PATHWAY PROTEIN G"/>
    <property type="match status" value="1"/>
</dbReference>
<name>A0ABX3FJY2_9VIBR</name>
<dbReference type="InterPro" id="IPR012902">
    <property type="entry name" value="N_methyl_site"/>
</dbReference>
<evidence type="ECO:0000313" key="2">
    <source>
        <dbReference type="EMBL" id="OLQ94403.1"/>
    </source>
</evidence>
<dbReference type="Pfam" id="PF07963">
    <property type="entry name" value="N_methyl"/>
    <property type="match status" value="1"/>
</dbReference>
<evidence type="ECO:0000313" key="3">
    <source>
        <dbReference type="Proteomes" id="UP000186206"/>
    </source>
</evidence>
<dbReference type="NCBIfam" id="TIGR02532">
    <property type="entry name" value="IV_pilin_GFxxxE"/>
    <property type="match status" value="1"/>
</dbReference>
<organism evidence="2 3">
    <name type="scientific">Vibrio ponticus</name>
    <dbReference type="NCBI Taxonomy" id="265668"/>
    <lineage>
        <taxon>Bacteria</taxon>
        <taxon>Pseudomonadati</taxon>
        <taxon>Pseudomonadota</taxon>
        <taxon>Gammaproteobacteria</taxon>
        <taxon>Vibrionales</taxon>
        <taxon>Vibrionaceae</taxon>
        <taxon>Vibrio</taxon>
    </lineage>
</organism>
<gene>
    <name evidence="2" type="ORF">BIY21_00980</name>
</gene>
<dbReference type="PANTHER" id="PTHR30093:SF7">
    <property type="entry name" value="MSHA MAJOR PILIN SUBUNIT MSHA"/>
    <property type="match status" value="1"/>
</dbReference>
<comment type="caution">
    <text evidence="2">The sequence shown here is derived from an EMBL/GenBank/DDBJ whole genome shotgun (WGS) entry which is preliminary data.</text>
</comment>
<keyword evidence="1" id="KW-1133">Transmembrane helix</keyword>
<keyword evidence="3" id="KW-1185">Reference proteome</keyword>
<protein>
    <submittedName>
        <fullName evidence="2">Methylation site containing protein</fullName>
    </submittedName>
</protein>
<evidence type="ECO:0000256" key="1">
    <source>
        <dbReference type="SAM" id="Phobius"/>
    </source>
</evidence>
<proteinExistence type="predicted"/>
<dbReference type="SUPFAM" id="SSF54523">
    <property type="entry name" value="Pili subunits"/>
    <property type="match status" value="1"/>
</dbReference>
<keyword evidence="1" id="KW-0472">Membrane</keyword>
<reference evidence="2 3" key="1">
    <citation type="submission" date="2016-09" db="EMBL/GenBank/DDBJ databases">
        <title>Genomic Taxonomy of the Vibrionaceae.</title>
        <authorList>
            <person name="Gonzalez-Castillo A."/>
            <person name="Gomez-Gil B."/>
            <person name="Enciso-Ibarra K."/>
        </authorList>
    </citation>
    <scope>NUCLEOTIDE SEQUENCE [LARGE SCALE GENOMIC DNA]</scope>
    <source>
        <strain evidence="2 3">CAIM 1731</strain>
    </source>
</reference>
<dbReference type="PROSITE" id="PS00409">
    <property type="entry name" value="PROKAR_NTER_METHYL"/>
    <property type="match status" value="1"/>
</dbReference>
<dbReference type="EMBL" id="MJMI01000076">
    <property type="protein sequence ID" value="OLQ94403.1"/>
    <property type="molecule type" value="Genomic_DNA"/>
</dbReference>
<dbReference type="Proteomes" id="UP000186206">
    <property type="component" value="Unassembled WGS sequence"/>
</dbReference>
<accession>A0ABX3FJY2</accession>
<keyword evidence="1" id="KW-0812">Transmembrane</keyword>
<dbReference type="Gene3D" id="3.30.700.10">
    <property type="entry name" value="Glycoprotein, Type 4 Pilin"/>
    <property type="match status" value="1"/>
</dbReference>